<organism evidence="1 2">
    <name type="scientific">Mesorhizobium japonicum</name>
    <dbReference type="NCBI Taxonomy" id="2066070"/>
    <lineage>
        <taxon>Bacteria</taxon>
        <taxon>Pseudomonadati</taxon>
        <taxon>Pseudomonadota</taxon>
        <taxon>Alphaproteobacteria</taxon>
        <taxon>Hyphomicrobiales</taxon>
        <taxon>Phyllobacteriaceae</taxon>
        <taxon>Mesorhizobium</taxon>
    </lineage>
</organism>
<sequence>MKRDQGAPANLGVSAQLRLQDGTSLAQSTLEAVLTVYPELAEMTMAIGSEVLNSPGATEDFS</sequence>
<gene>
    <name evidence="1" type="ORF">DNR46_26710</name>
</gene>
<accession>A0A3M9X3Z1</accession>
<reference evidence="1 2" key="1">
    <citation type="journal article" date="2018" name="Mol. Plant Microbe Interact.">
        <title>Taxonomically Different Co-Microsymbionts of a Relict Legume, Oxytropis popoviana, Have Complementary Sets of Symbiotic Genes and Together Increase the Efficiency of Plant Nodulation.</title>
        <authorList>
            <person name="Safronova V."/>
            <person name="Belimov A."/>
            <person name="Sazanova A."/>
            <person name="Chirak E."/>
            <person name="Verkhozina A."/>
            <person name="Kuznetsova I."/>
            <person name="Andronov E."/>
            <person name="Puhalsky J."/>
            <person name="Tikhonovich I."/>
        </authorList>
    </citation>
    <scope>NUCLEOTIDE SEQUENCE [LARGE SCALE GENOMIC DNA]</scope>
    <source>
        <strain evidence="1 2">Opo-235</strain>
    </source>
</reference>
<comment type="caution">
    <text evidence="1">The sequence shown here is derived from an EMBL/GenBank/DDBJ whole genome shotgun (WGS) entry which is preliminary data.</text>
</comment>
<dbReference type="AlphaFoldDB" id="A0A3M9X3Z1"/>
<dbReference type="Proteomes" id="UP000275436">
    <property type="component" value="Unassembled WGS sequence"/>
</dbReference>
<protein>
    <submittedName>
        <fullName evidence="1">Uncharacterized protein</fullName>
    </submittedName>
</protein>
<name>A0A3M9X3Z1_9HYPH</name>
<dbReference type="EMBL" id="QKOD01000009">
    <property type="protein sequence ID" value="RNJ42717.1"/>
    <property type="molecule type" value="Genomic_DNA"/>
</dbReference>
<evidence type="ECO:0000313" key="1">
    <source>
        <dbReference type="EMBL" id="RNJ42717.1"/>
    </source>
</evidence>
<proteinExistence type="predicted"/>
<evidence type="ECO:0000313" key="2">
    <source>
        <dbReference type="Proteomes" id="UP000275436"/>
    </source>
</evidence>